<dbReference type="PANTHER" id="PTHR42789">
    <property type="entry name" value="D-ISOMER SPECIFIC 2-HYDROXYACID DEHYDROGENASE FAMILY PROTEIN (AFU_ORTHOLOGUE AFUA_6G10090)"/>
    <property type="match status" value="1"/>
</dbReference>
<keyword evidence="3" id="KW-0520">NAD</keyword>
<evidence type="ECO:0000256" key="1">
    <source>
        <dbReference type="ARBA" id="ARBA00005854"/>
    </source>
</evidence>
<evidence type="ECO:0000256" key="3">
    <source>
        <dbReference type="ARBA" id="ARBA00023027"/>
    </source>
</evidence>
<evidence type="ECO:0000256" key="2">
    <source>
        <dbReference type="ARBA" id="ARBA00023002"/>
    </source>
</evidence>
<evidence type="ECO:0000256" key="4">
    <source>
        <dbReference type="RuleBase" id="RU003719"/>
    </source>
</evidence>
<protein>
    <submittedName>
        <fullName evidence="7">NAD(P)-dependent oxidoreductase</fullName>
    </submittedName>
</protein>
<dbReference type="Gene3D" id="3.40.50.720">
    <property type="entry name" value="NAD(P)-binding Rossmann-like Domain"/>
    <property type="match status" value="2"/>
</dbReference>
<keyword evidence="8" id="KW-1185">Reference proteome</keyword>
<evidence type="ECO:0000259" key="5">
    <source>
        <dbReference type="Pfam" id="PF00389"/>
    </source>
</evidence>
<proteinExistence type="inferred from homology"/>
<evidence type="ECO:0000259" key="6">
    <source>
        <dbReference type="Pfam" id="PF02826"/>
    </source>
</evidence>
<dbReference type="SUPFAM" id="SSF51735">
    <property type="entry name" value="NAD(P)-binding Rossmann-fold domains"/>
    <property type="match status" value="1"/>
</dbReference>
<dbReference type="EMBL" id="CP117451">
    <property type="protein sequence ID" value="WLH01683.1"/>
    <property type="molecule type" value="Genomic_DNA"/>
</dbReference>
<feature type="domain" description="D-isomer specific 2-hydroxyacid dehydrogenase catalytic" evidence="5">
    <location>
        <begin position="24"/>
        <end position="305"/>
    </location>
</feature>
<dbReference type="Pfam" id="PF02826">
    <property type="entry name" value="2-Hacid_dh_C"/>
    <property type="match status" value="1"/>
</dbReference>
<reference evidence="7 8" key="1">
    <citation type="submission" date="2023-02" db="EMBL/GenBank/DDBJ databases">
        <title>Evolution of Hrp T3SS in non-pathogenic Pseudomonas fluorescens.</title>
        <authorList>
            <person name="Liao K."/>
            <person name="Wei H."/>
            <person name="Gu Y."/>
        </authorList>
    </citation>
    <scope>NUCLEOTIDE SEQUENCE [LARGE SCALE GENOMIC DNA]</scope>
    <source>
        <strain evidence="7 8">FP2034</strain>
    </source>
</reference>
<dbReference type="InterPro" id="IPR006140">
    <property type="entry name" value="D-isomer_DH_NAD-bd"/>
</dbReference>
<dbReference type="Pfam" id="PF00389">
    <property type="entry name" value="2-Hacid_dh"/>
    <property type="match status" value="1"/>
</dbReference>
<organism evidence="7 8">
    <name type="scientific">Pseudomonas beijingensis</name>
    <dbReference type="NCBI Taxonomy" id="2954101"/>
    <lineage>
        <taxon>Bacteria</taxon>
        <taxon>Pseudomonadati</taxon>
        <taxon>Pseudomonadota</taxon>
        <taxon>Gammaproteobacteria</taxon>
        <taxon>Pseudomonadales</taxon>
        <taxon>Pseudomonadaceae</taxon>
        <taxon>Pseudomonas</taxon>
    </lineage>
</organism>
<evidence type="ECO:0000313" key="8">
    <source>
        <dbReference type="Proteomes" id="UP001224838"/>
    </source>
</evidence>
<feature type="domain" description="D-isomer specific 2-hydroxyacid dehydrogenase NAD-binding" evidence="6">
    <location>
        <begin position="106"/>
        <end position="289"/>
    </location>
</feature>
<dbReference type="InterPro" id="IPR036291">
    <property type="entry name" value="NAD(P)-bd_dom_sf"/>
</dbReference>
<evidence type="ECO:0000313" key="7">
    <source>
        <dbReference type="EMBL" id="WLH01683.1"/>
    </source>
</evidence>
<dbReference type="PANTHER" id="PTHR42789:SF1">
    <property type="entry name" value="D-ISOMER SPECIFIC 2-HYDROXYACID DEHYDROGENASE FAMILY PROTEIN (AFU_ORTHOLOGUE AFUA_6G10090)"/>
    <property type="match status" value="1"/>
</dbReference>
<dbReference type="InterPro" id="IPR050857">
    <property type="entry name" value="D-2-hydroxyacid_DH"/>
</dbReference>
<sequence length="313" mass="34663">MRKLLVTGDFDIDKAVFPDSIELIHIRRPIDERQILEVLPDVHDYILGGPEYLSAELIEAATRLENIVVMGTGTSSFVDVQCVTDKGIKLANTPNLNVQAVAEFTLAMILLCSARVFESAESVRAGNAWIQTPRRSLLNLKVGFVGMGSIAGEVAYQLHMRGSENMCYWSRNRKESLEKSLGLQYTSLGDLVNTVDVLCIHLSGCAETFNLIDESVLARASTELMILNLSNPKIICPRALKTYLNRNTDAFCFIDGYYSEWVDNKGQHDDPYGLLSLPAKKLVVTSHLAAQEEVTVKNIFLQAVKTLHGVSGR</sequence>
<dbReference type="Proteomes" id="UP001224838">
    <property type="component" value="Chromosome"/>
</dbReference>
<dbReference type="RefSeq" id="WP_305469337.1">
    <property type="nucleotide sequence ID" value="NZ_CP117425.1"/>
</dbReference>
<comment type="similarity">
    <text evidence="1 4">Belongs to the D-isomer specific 2-hydroxyacid dehydrogenase family.</text>
</comment>
<name>A0ABY9FFL6_9PSED</name>
<accession>A0ABY9FFL6</accession>
<dbReference type="InterPro" id="IPR006139">
    <property type="entry name" value="D-isomer_2_OHA_DH_cat_dom"/>
</dbReference>
<dbReference type="SUPFAM" id="SSF52283">
    <property type="entry name" value="Formate/glycerate dehydrogenase catalytic domain-like"/>
    <property type="match status" value="1"/>
</dbReference>
<keyword evidence="2 4" id="KW-0560">Oxidoreductase</keyword>
<gene>
    <name evidence="7" type="ORF">PSH92_02085</name>
</gene>